<proteinExistence type="predicted"/>
<evidence type="ECO:0000259" key="2">
    <source>
        <dbReference type="Pfam" id="PF13439"/>
    </source>
</evidence>
<feature type="domain" description="Glycosyl transferase family 1" evidence="1">
    <location>
        <begin position="240"/>
        <end position="389"/>
    </location>
</feature>
<keyword evidence="3" id="KW-0614">Plasmid</keyword>
<dbReference type="EMBL" id="CP098808">
    <property type="protein sequence ID" value="USJ26544.1"/>
    <property type="molecule type" value="Genomic_DNA"/>
</dbReference>
<dbReference type="Pfam" id="PF00534">
    <property type="entry name" value="Glycos_transf_1"/>
    <property type="match status" value="1"/>
</dbReference>
<dbReference type="RefSeq" id="WP_060586125.1">
    <property type="nucleotide sequence ID" value="NZ_CP098808.1"/>
</dbReference>
<evidence type="ECO:0000259" key="1">
    <source>
        <dbReference type="Pfam" id="PF00534"/>
    </source>
</evidence>
<dbReference type="PANTHER" id="PTHR45947:SF13">
    <property type="entry name" value="TRANSFERASE"/>
    <property type="match status" value="1"/>
</dbReference>
<sequence length="414" mass="45600">MSRQGNGGNRLLAINNYFYRRGGAEAVFFDHMKMFSDIGWDVVPFAMQHEDNEASPWSEYFVSEIEYGRRTNLLRKVVQAASVIYSREAQKNVSRLIERARPSVAHAHNVYHHLSPAIFSTLKAAGIPVVMTAHDLKLACPSYKMLRDGAVCEDCRGGHIYNVLRHRCIKGETTLSAVVLAETVVHRALGLYRNKVDRIVVPSKFYVEKLVEWGWPREQMVHIPNFVDVDVYSADWVEGDYFIFAGRLAPEKGLATLIRAAATSGQRLVIAGTGPEEAMLRQLVAQTGADVTFAGYLSGQSLHRLIGESRALVLPSEWYENAPISVLEAYALGRPVIGASIGGIPEMIREGETGMTAISGDADDLARVLSTMAGLPVAERAAMGASGRHWIASEFSAAAYRERTVDLYSRLGAV</sequence>
<feature type="domain" description="Glycosyltransferase subfamily 4-like N-terminal" evidence="2">
    <location>
        <begin position="22"/>
        <end position="230"/>
    </location>
</feature>
<accession>A0A9Q9DCJ9</accession>
<reference evidence="3" key="1">
    <citation type="submission" date="2022-06" db="EMBL/GenBank/DDBJ databases">
        <title>Physiological and biochemical characterization and genomic elucidation of a strain of the genus Ensifer adhaerens M8 that combines arsenic oxidation and chromium reduction.</title>
        <authorList>
            <person name="Li X."/>
            <person name="Yu c."/>
        </authorList>
    </citation>
    <scope>NUCLEOTIDE SEQUENCE</scope>
    <source>
        <strain evidence="3">M8</strain>
        <plasmid evidence="3">pA</plasmid>
    </source>
</reference>
<dbReference type="SUPFAM" id="SSF53756">
    <property type="entry name" value="UDP-Glycosyltransferase/glycogen phosphorylase"/>
    <property type="match status" value="1"/>
</dbReference>
<dbReference type="InterPro" id="IPR001296">
    <property type="entry name" value="Glyco_trans_1"/>
</dbReference>
<dbReference type="Proteomes" id="UP001055460">
    <property type="component" value="Plasmid pA"/>
</dbReference>
<dbReference type="Gene3D" id="3.40.50.2000">
    <property type="entry name" value="Glycogen Phosphorylase B"/>
    <property type="match status" value="2"/>
</dbReference>
<evidence type="ECO:0000313" key="4">
    <source>
        <dbReference type="Proteomes" id="UP001055460"/>
    </source>
</evidence>
<dbReference type="CDD" id="cd03801">
    <property type="entry name" value="GT4_PimA-like"/>
    <property type="match status" value="1"/>
</dbReference>
<organism evidence="3 4">
    <name type="scientific">Ensifer adhaerens</name>
    <name type="common">Sinorhizobium morelense</name>
    <dbReference type="NCBI Taxonomy" id="106592"/>
    <lineage>
        <taxon>Bacteria</taxon>
        <taxon>Pseudomonadati</taxon>
        <taxon>Pseudomonadota</taxon>
        <taxon>Alphaproteobacteria</taxon>
        <taxon>Hyphomicrobiales</taxon>
        <taxon>Rhizobiaceae</taxon>
        <taxon>Sinorhizobium/Ensifer group</taxon>
        <taxon>Ensifer</taxon>
    </lineage>
</organism>
<dbReference type="InterPro" id="IPR050194">
    <property type="entry name" value="Glycosyltransferase_grp1"/>
</dbReference>
<protein>
    <submittedName>
        <fullName evidence="3">Glycosyltransferase family 4 protein</fullName>
    </submittedName>
</protein>
<dbReference type="Pfam" id="PF13439">
    <property type="entry name" value="Glyco_transf_4"/>
    <property type="match status" value="1"/>
</dbReference>
<evidence type="ECO:0000313" key="3">
    <source>
        <dbReference type="EMBL" id="USJ26544.1"/>
    </source>
</evidence>
<name>A0A9Q9DCJ9_ENSAD</name>
<gene>
    <name evidence="3" type="ORF">NE863_21570</name>
</gene>
<dbReference type="InterPro" id="IPR028098">
    <property type="entry name" value="Glyco_trans_4-like_N"/>
</dbReference>
<dbReference type="PANTHER" id="PTHR45947">
    <property type="entry name" value="SULFOQUINOVOSYL TRANSFERASE SQD2"/>
    <property type="match status" value="1"/>
</dbReference>
<geneLocation type="plasmid" evidence="3 4">
    <name>pA</name>
</geneLocation>
<dbReference type="GO" id="GO:0016757">
    <property type="term" value="F:glycosyltransferase activity"/>
    <property type="evidence" value="ECO:0007669"/>
    <property type="project" value="InterPro"/>
</dbReference>
<dbReference type="AlphaFoldDB" id="A0A9Q9DCJ9"/>